<name>F4WGF3_ACREC</name>
<keyword evidence="3" id="KW-1185">Reference proteome</keyword>
<reference evidence="2" key="1">
    <citation type="submission" date="2011-02" db="EMBL/GenBank/DDBJ databases">
        <title>The genome of the leaf-cutting ant Acromyrmex echinatior suggests key adaptations to social evolution and fungus farming.</title>
        <authorList>
            <person name="Nygaard S."/>
            <person name="Zhang G."/>
        </authorList>
    </citation>
    <scope>NUCLEOTIDE SEQUENCE</scope>
</reference>
<dbReference type="EMBL" id="GL888128">
    <property type="protein sequence ID" value="EGI66920.1"/>
    <property type="molecule type" value="Genomic_DNA"/>
</dbReference>
<dbReference type="Proteomes" id="UP000007755">
    <property type="component" value="Unassembled WGS sequence"/>
</dbReference>
<feature type="compositionally biased region" description="Basic and acidic residues" evidence="1">
    <location>
        <begin position="40"/>
        <end position="79"/>
    </location>
</feature>
<dbReference type="AlphaFoldDB" id="F4WGF3"/>
<evidence type="ECO:0000256" key="1">
    <source>
        <dbReference type="SAM" id="MobiDB-lite"/>
    </source>
</evidence>
<sequence length="207" mass="23968">MVTLDTEQKPERQHCGRRMCAICRRIKRDKGYAIPTPSEYRNRVFSEREGAEQEESNGDHHRGCEEEKEERRGRRETERTSSACPDIANASEVSTERRRNNWHSARTFNRGTKGRGHGGNDDARGGCGTLQIVLFERQYPPVVEIPDKCIAVSSCINIVSSSVLCAFLRRDRGIWDYRCWKVVICRNWLKSRSENWGQNSRNEFTKT</sequence>
<feature type="region of interest" description="Disordered" evidence="1">
    <location>
        <begin position="31"/>
        <end position="122"/>
    </location>
</feature>
<evidence type="ECO:0000313" key="2">
    <source>
        <dbReference type="EMBL" id="EGI66920.1"/>
    </source>
</evidence>
<dbReference type="InParanoid" id="F4WGF3"/>
<evidence type="ECO:0000313" key="3">
    <source>
        <dbReference type="Proteomes" id="UP000007755"/>
    </source>
</evidence>
<proteinExistence type="predicted"/>
<accession>F4WGF3</accession>
<organism evidence="3">
    <name type="scientific">Acromyrmex echinatior</name>
    <name type="common">Panamanian leafcutter ant</name>
    <name type="synonym">Acromyrmex octospinosus echinatior</name>
    <dbReference type="NCBI Taxonomy" id="103372"/>
    <lineage>
        <taxon>Eukaryota</taxon>
        <taxon>Metazoa</taxon>
        <taxon>Ecdysozoa</taxon>
        <taxon>Arthropoda</taxon>
        <taxon>Hexapoda</taxon>
        <taxon>Insecta</taxon>
        <taxon>Pterygota</taxon>
        <taxon>Neoptera</taxon>
        <taxon>Endopterygota</taxon>
        <taxon>Hymenoptera</taxon>
        <taxon>Apocrita</taxon>
        <taxon>Aculeata</taxon>
        <taxon>Formicoidea</taxon>
        <taxon>Formicidae</taxon>
        <taxon>Myrmicinae</taxon>
        <taxon>Acromyrmex</taxon>
    </lineage>
</organism>
<protein>
    <submittedName>
        <fullName evidence="2">Uncharacterized protein</fullName>
    </submittedName>
</protein>
<gene>
    <name evidence="2" type="ORF">G5I_04728</name>
</gene>